<accession>G7E1M8</accession>
<dbReference type="OrthoDB" id="5965864at2759"/>
<evidence type="ECO:0000256" key="4">
    <source>
        <dbReference type="ARBA" id="ARBA00022692"/>
    </source>
</evidence>
<dbReference type="Pfam" id="PF02487">
    <property type="entry name" value="CLN3"/>
    <property type="match status" value="1"/>
</dbReference>
<dbReference type="HOGENOM" id="CLU_029663_3_1_1"/>
<comment type="caution">
    <text evidence="8">Lacks conserved residue(s) required for the propagation of feature annotation.</text>
</comment>
<organism evidence="9 10">
    <name type="scientific">Mixia osmundae (strain CBS 9802 / IAM 14324 / JCM 22182 / KY 12970)</name>
    <dbReference type="NCBI Taxonomy" id="764103"/>
    <lineage>
        <taxon>Eukaryota</taxon>
        <taxon>Fungi</taxon>
        <taxon>Dikarya</taxon>
        <taxon>Basidiomycota</taxon>
        <taxon>Pucciniomycotina</taxon>
        <taxon>Mixiomycetes</taxon>
        <taxon>Mixiales</taxon>
        <taxon>Mixiaceae</taxon>
        <taxon>Mixia</taxon>
    </lineage>
</organism>
<feature type="transmembrane region" description="Helical" evidence="8">
    <location>
        <begin position="167"/>
        <end position="188"/>
    </location>
</feature>
<dbReference type="InParanoid" id="G7E1M8"/>
<dbReference type="FunCoup" id="G7E1M8">
    <property type="interactions" value="83"/>
</dbReference>
<feature type="transmembrane region" description="Helical" evidence="8">
    <location>
        <begin position="194"/>
        <end position="216"/>
    </location>
</feature>
<reference evidence="9 10" key="1">
    <citation type="journal article" date="2011" name="J. Gen. Appl. Microbiol.">
        <title>Draft genome sequencing of the enigmatic basidiomycete Mixia osmundae.</title>
        <authorList>
            <person name="Nishida H."/>
            <person name="Nagatsuka Y."/>
            <person name="Sugiyama J."/>
        </authorList>
    </citation>
    <scope>NUCLEOTIDE SEQUENCE [LARGE SCALE GENOMIC DNA]</scope>
    <source>
        <strain evidence="10">CBS 9802 / IAM 14324 / JCM 22182 / KY 12970</strain>
    </source>
</reference>
<evidence type="ECO:0000256" key="5">
    <source>
        <dbReference type="ARBA" id="ARBA00022970"/>
    </source>
</evidence>
<dbReference type="SUPFAM" id="SSF103473">
    <property type="entry name" value="MFS general substrate transporter"/>
    <property type="match status" value="1"/>
</dbReference>
<sequence>MHPIILAQHEEVEMTTLSDGRVPGSPKLDAAESSSAVATLRDLLKLNTAFFLLGLENNALYVVILSAAQDLLPTDVPTGLILFANIAPALLIKVGWPYLVPGRVRYSRRVASCSLISFIGIIVVALFDSLDMRLLGIALASLSSGLGEMTYLQLSTAYGRDELGSQAVGWFASGTGAAGLVGALLWWLLRGLGIKLGLSITSLIPLGMALTFFVLLPQPHLFASHTSSQTTAYTSIPTADEDLQTLQAESMPVYSTLAGKRVVLSLSQKLALARPLVLPYMIPLFVVYLAEYTINQGVAPTLLYPVPTAQQSWIWSHIIHHLSDYYPLWQLVYQTFVFFSRSSISIFRIPPLPKRLIPLPSLAQVALLGIALLESTRGILTSTFGRHARTSVVAVVALEGLSGGLAYVNVFHRLGLEEAENSSGVAVSPESRIAQREFSIACVGFADTSGILAASLLSAWLQPRLCAYQVEHGRTLCREL</sequence>
<feature type="transmembrane region" description="Helical" evidence="8">
    <location>
        <begin position="80"/>
        <end position="98"/>
    </location>
</feature>
<dbReference type="RefSeq" id="XP_014565252.1">
    <property type="nucleotide sequence ID" value="XM_014709766.1"/>
</dbReference>
<dbReference type="GO" id="GO:0051453">
    <property type="term" value="P:regulation of intracellular pH"/>
    <property type="evidence" value="ECO:0007669"/>
    <property type="project" value="TreeGrafter"/>
</dbReference>
<dbReference type="OMA" id="WLCNWQV"/>
<evidence type="ECO:0000256" key="1">
    <source>
        <dbReference type="ARBA" id="ARBA00004127"/>
    </source>
</evidence>
<dbReference type="InterPro" id="IPR036259">
    <property type="entry name" value="MFS_trans_sf"/>
</dbReference>
<feature type="transmembrane region" description="Helical" evidence="8">
    <location>
        <begin position="49"/>
        <end position="68"/>
    </location>
</feature>
<keyword evidence="3" id="KW-0813">Transport</keyword>
<comment type="caution">
    <text evidence="9">The sequence shown here is derived from an EMBL/GenBank/DDBJ whole genome shotgun (WGS) entry which is preliminary data.</text>
</comment>
<evidence type="ECO:0000313" key="9">
    <source>
        <dbReference type="EMBL" id="GAA96738.1"/>
    </source>
</evidence>
<protein>
    <recommendedName>
        <fullName evidence="8">Protein BTN</fullName>
    </recommendedName>
</protein>
<reference evidence="9 10" key="2">
    <citation type="journal article" date="2012" name="Open Biol.">
        <title>Characteristics of nucleosomes and linker DNA regions on the genome of the basidiomycete Mixia osmundae revealed by mono- and dinucleosome mapping.</title>
        <authorList>
            <person name="Nishida H."/>
            <person name="Kondo S."/>
            <person name="Matsumoto T."/>
            <person name="Suzuki Y."/>
            <person name="Yoshikawa H."/>
            <person name="Taylor T.D."/>
            <person name="Sugiyama J."/>
        </authorList>
    </citation>
    <scope>NUCLEOTIDE SEQUENCE [LARGE SCALE GENOMIC DNA]</scope>
    <source>
        <strain evidence="10">CBS 9802 / IAM 14324 / JCM 22182 / KY 12970</strain>
    </source>
</reference>
<dbReference type="GO" id="GO:0006865">
    <property type="term" value="P:amino acid transport"/>
    <property type="evidence" value="ECO:0007669"/>
    <property type="project" value="UniProtKB-KW"/>
</dbReference>
<dbReference type="AlphaFoldDB" id="G7E1M8"/>
<dbReference type="PRINTS" id="PR01315">
    <property type="entry name" value="BATTENIN"/>
</dbReference>
<keyword evidence="4 8" id="KW-0812">Transmembrane</keyword>
<dbReference type="Proteomes" id="UP000009131">
    <property type="component" value="Unassembled WGS sequence"/>
</dbReference>
<feature type="transmembrane region" description="Helical" evidence="8">
    <location>
        <begin position="110"/>
        <end position="127"/>
    </location>
</feature>
<keyword evidence="7 8" id="KW-0472">Membrane</keyword>
<dbReference type="GO" id="GO:0005774">
    <property type="term" value="C:vacuolar membrane"/>
    <property type="evidence" value="ECO:0007669"/>
    <property type="project" value="UniProtKB-SubCell"/>
</dbReference>
<gene>
    <name evidence="9" type="primary">Mo03409</name>
    <name evidence="9" type="ORF">E5Q_03409</name>
</gene>
<evidence type="ECO:0000256" key="8">
    <source>
        <dbReference type="RuleBase" id="RU361113"/>
    </source>
</evidence>
<dbReference type="InterPro" id="IPR003492">
    <property type="entry name" value="Battenin_disease_Cln3"/>
</dbReference>
<dbReference type="eggNOG" id="KOG3880">
    <property type="taxonomic scope" value="Eukaryota"/>
</dbReference>
<dbReference type="PANTHER" id="PTHR10981">
    <property type="entry name" value="BATTENIN"/>
    <property type="match status" value="1"/>
</dbReference>
<dbReference type="PANTHER" id="PTHR10981:SF0">
    <property type="entry name" value="BATTENIN"/>
    <property type="match status" value="1"/>
</dbReference>
<evidence type="ECO:0000256" key="2">
    <source>
        <dbReference type="ARBA" id="ARBA00007467"/>
    </source>
</evidence>
<evidence type="ECO:0000256" key="6">
    <source>
        <dbReference type="ARBA" id="ARBA00022989"/>
    </source>
</evidence>
<dbReference type="GO" id="GO:0012505">
    <property type="term" value="C:endomembrane system"/>
    <property type="evidence" value="ECO:0007669"/>
    <property type="project" value="UniProtKB-SubCell"/>
</dbReference>
<keyword evidence="6 8" id="KW-1133">Transmembrane helix</keyword>
<name>G7E1M8_MIXOS</name>
<keyword evidence="8" id="KW-0926">Vacuole</keyword>
<proteinExistence type="inferred from homology"/>
<comment type="subcellular location">
    <subcellularLocation>
        <location evidence="1">Endomembrane system</location>
        <topology evidence="1">Multi-pass membrane protein</topology>
    </subcellularLocation>
    <subcellularLocation>
        <location evidence="8">Vacuole membrane</location>
        <topology evidence="8">Multi-pass membrane protein</topology>
    </subcellularLocation>
</comment>
<evidence type="ECO:0000313" key="10">
    <source>
        <dbReference type="Proteomes" id="UP000009131"/>
    </source>
</evidence>
<keyword evidence="10" id="KW-1185">Reference proteome</keyword>
<dbReference type="EMBL" id="BABT02000106">
    <property type="protein sequence ID" value="GAA96738.1"/>
    <property type="molecule type" value="Genomic_DNA"/>
</dbReference>
<evidence type="ECO:0000256" key="3">
    <source>
        <dbReference type="ARBA" id="ARBA00022448"/>
    </source>
</evidence>
<comment type="similarity">
    <text evidence="2 8">Belongs to the battenin family.</text>
</comment>
<evidence type="ECO:0000256" key="7">
    <source>
        <dbReference type="ARBA" id="ARBA00023136"/>
    </source>
</evidence>
<dbReference type="STRING" id="764103.G7E1M8"/>
<keyword evidence="5" id="KW-0029">Amino-acid transport</keyword>